<evidence type="ECO:0000256" key="15">
    <source>
        <dbReference type="ARBA" id="ARBA00023140"/>
    </source>
</evidence>
<dbReference type="InParanoid" id="A0A5E4F623"/>
<keyword evidence="11" id="KW-0560">Oxidoreductase</keyword>
<evidence type="ECO:0000256" key="19">
    <source>
        <dbReference type="SAM" id="MobiDB-lite"/>
    </source>
</evidence>
<feature type="region of interest" description="Disordered" evidence="19">
    <location>
        <begin position="7"/>
        <end position="30"/>
    </location>
</feature>
<evidence type="ECO:0000256" key="9">
    <source>
        <dbReference type="ARBA" id="ARBA00022857"/>
    </source>
</evidence>
<comment type="function">
    <text evidence="18">Alternative NADH-ubiquinone oxidoreductase which catalyzes the oxidation of mitochondrial NADH does not translocate protons across the inner mitochondrial membrane.</text>
</comment>
<dbReference type="Gramene" id="VVA23534">
    <property type="protein sequence ID" value="VVA23534"/>
    <property type="gene ID" value="Prudul26B001843"/>
</dbReference>
<dbReference type="PRINTS" id="PR00368">
    <property type="entry name" value="FADPNR"/>
</dbReference>
<dbReference type="GO" id="GO:0005777">
    <property type="term" value="C:peroxisome"/>
    <property type="evidence" value="ECO:0007669"/>
    <property type="project" value="UniProtKB-SubCell"/>
</dbReference>
<feature type="domain" description="External alternative NADH-ubiquinone oxidoreductase-like C-terminal" evidence="21">
    <location>
        <begin position="479"/>
        <end position="545"/>
    </location>
</feature>
<comment type="subcellular location">
    <subcellularLocation>
        <location evidence="3">Mitochondrion inner membrane</location>
        <topology evidence="3">Peripheral membrane protein</topology>
        <orientation evidence="3">Matrix side</orientation>
    </subcellularLocation>
    <subcellularLocation>
        <location evidence="2">Peroxisome</location>
    </subcellularLocation>
</comment>
<keyword evidence="9" id="KW-0521">NADP</keyword>
<dbReference type="Pfam" id="PF07992">
    <property type="entry name" value="Pyr_redox_2"/>
    <property type="match status" value="1"/>
</dbReference>
<keyword evidence="12" id="KW-0520">NAD</keyword>
<keyword evidence="15" id="KW-0576">Peroxisome</keyword>
<keyword evidence="8" id="KW-0274">FAD</keyword>
<evidence type="ECO:0000259" key="20">
    <source>
        <dbReference type="Pfam" id="PF07992"/>
    </source>
</evidence>
<dbReference type="PANTHER" id="PTHR43706:SF4">
    <property type="entry name" value="NADH:UBIQUINONE REDUCTASE (NON-ELECTROGENIC)"/>
    <property type="match status" value="1"/>
</dbReference>
<evidence type="ECO:0000256" key="6">
    <source>
        <dbReference type="ARBA" id="ARBA00022630"/>
    </source>
</evidence>
<comment type="catalytic activity">
    <reaction evidence="17">
        <text>a ubiquinone + NADH + H(+) = a ubiquinol + NAD(+)</text>
        <dbReference type="Rhea" id="RHEA:23152"/>
        <dbReference type="Rhea" id="RHEA-COMP:9565"/>
        <dbReference type="Rhea" id="RHEA-COMP:9566"/>
        <dbReference type="ChEBI" id="CHEBI:15378"/>
        <dbReference type="ChEBI" id="CHEBI:16389"/>
        <dbReference type="ChEBI" id="CHEBI:17976"/>
        <dbReference type="ChEBI" id="CHEBI:57540"/>
        <dbReference type="ChEBI" id="CHEBI:57945"/>
    </reaction>
</comment>
<reference evidence="23" key="1">
    <citation type="journal article" date="2020" name="Plant J.">
        <title>Transposons played a major role in the diversification between the closely related almond and peach genomes: results from the almond genome sequence.</title>
        <authorList>
            <person name="Alioto T."/>
            <person name="Alexiou K.G."/>
            <person name="Bardil A."/>
            <person name="Barteri F."/>
            <person name="Castanera R."/>
            <person name="Cruz F."/>
            <person name="Dhingra A."/>
            <person name="Duval H."/>
            <person name="Fernandez I Marti A."/>
            <person name="Frias L."/>
            <person name="Galan B."/>
            <person name="Garcia J.L."/>
            <person name="Howad W."/>
            <person name="Gomez-Garrido J."/>
            <person name="Gut M."/>
            <person name="Julca I."/>
            <person name="Morata J."/>
            <person name="Puigdomenech P."/>
            <person name="Ribeca P."/>
            <person name="Rubio Cabetas M.J."/>
            <person name="Vlasova A."/>
            <person name="Wirthensohn M."/>
            <person name="Garcia-Mas J."/>
            <person name="Gabaldon T."/>
            <person name="Casacuberta J.M."/>
            <person name="Arus P."/>
        </authorList>
    </citation>
    <scope>NUCLEOTIDE SEQUENCE [LARGE SCALE GENOMIC DNA]</scope>
    <source>
        <strain evidence="23">cv. Texas</strain>
    </source>
</reference>
<evidence type="ECO:0000259" key="21">
    <source>
        <dbReference type="Pfam" id="PF22366"/>
    </source>
</evidence>
<dbReference type="GO" id="GO:0005743">
    <property type="term" value="C:mitochondrial inner membrane"/>
    <property type="evidence" value="ECO:0007669"/>
    <property type="project" value="UniProtKB-SubCell"/>
</dbReference>
<dbReference type="OMA" id="DLVWGDW"/>
<sequence>MALERIARTARNGFRRSPSGASTRTSEKDMLCEGASTRKYCSLPSLETDTRNRNFLYLSSISKVNHNSFWSRGIRSTPTYQFPSAERIVEESDSEYNDPKYPGLEATKPGEKPRVVVLGTGWAACRFLKGLDTKIYDVVCISPRNHMVFTPLLASTCVGTLEFRSVAEPVTHIQSALATDPNSFFYMASCVGVDTDKHEVYCETISKGGLPHEPYRFKVAYDKLVIAAGAEPLTFGIKGVKEHAFFLREVNHAQEIRKKLLLNLMLSEHPGIPEEERKRLLHCVVIGGGPTGVEFSGELSDFIMKDVRERYTHVKDYIKVTLIEANEILSSFDVGLRRYATNHLTKCGVRLMRGVVKEVHPEKIVLNDGTDVPYGLLVWSTGVGPSEFVKSLDLPKSAGGRIGVDGWLRVPSVEDVFALGDCAGFLEQTGRPVLPALAQVAEREGKYLVQLFNKIGAQNAGKALSLKDIPLGEPFVYKHLGSMATVGRYKALVDLRQSKDAKGISLAGFLSWFIWRSAYLTRVVSWRNRFYVAVNWATTIVFGRDNSRIG</sequence>
<protein>
    <recommendedName>
        <fullName evidence="5">NADH:ubiquinone reductase (non-electrogenic)</fullName>
        <ecNumber evidence="5">1.6.5.9</ecNumber>
    </recommendedName>
</protein>
<keyword evidence="14" id="KW-0472">Membrane</keyword>
<dbReference type="EMBL" id="CABIKO010000072">
    <property type="protein sequence ID" value="VVA23534.1"/>
    <property type="molecule type" value="Genomic_DNA"/>
</dbReference>
<dbReference type="EC" id="1.6.5.9" evidence="5"/>
<comment type="catalytic activity">
    <reaction evidence="16">
        <text>a quinone + NADH + H(+) = a quinol + NAD(+)</text>
        <dbReference type="Rhea" id="RHEA:46160"/>
        <dbReference type="ChEBI" id="CHEBI:15378"/>
        <dbReference type="ChEBI" id="CHEBI:24646"/>
        <dbReference type="ChEBI" id="CHEBI:57540"/>
        <dbReference type="ChEBI" id="CHEBI:57945"/>
        <dbReference type="ChEBI" id="CHEBI:132124"/>
        <dbReference type="EC" id="1.6.5.9"/>
    </reaction>
</comment>
<evidence type="ECO:0000256" key="11">
    <source>
        <dbReference type="ARBA" id="ARBA00023002"/>
    </source>
</evidence>
<dbReference type="InterPro" id="IPR045024">
    <property type="entry name" value="NDH-2"/>
</dbReference>
<keyword evidence="13" id="KW-0496">Mitochondrion</keyword>
<organism evidence="22 23">
    <name type="scientific">Prunus dulcis</name>
    <name type="common">Almond</name>
    <name type="synonym">Amygdalus dulcis</name>
    <dbReference type="NCBI Taxonomy" id="3755"/>
    <lineage>
        <taxon>Eukaryota</taxon>
        <taxon>Viridiplantae</taxon>
        <taxon>Streptophyta</taxon>
        <taxon>Embryophyta</taxon>
        <taxon>Tracheophyta</taxon>
        <taxon>Spermatophyta</taxon>
        <taxon>Magnoliopsida</taxon>
        <taxon>eudicotyledons</taxon>
        <taxon>Gunneridae</taxon>
        <taxon>Pentapetalae</taxon>
        <taxon>rosids</taxon>
        <taxon>fabids</taxon>
        <taxon>Rosales</taxon>
        <taxon>Rosaceae</taxon>
        <taxon>Amygdaloideae</taxon>
        <taxon>Amygdaleae</taxon>
        <taxon>Prunus</taxon>
    </lineage>
</organism>
<evidence type="ECO:0000256" key="16">
    <source>
        <dbReference type="ARBA" id="ARBA00047599"/>
    </source>
</evidence>
<keyword evidence="10" id="KW-0809">Transit peptide</keyword>
<evidence type="ECO:0000256" key="3">
    <source>
        <dbReference type="ARBA" id="ARBA00004443"/>
    </source>
</evidence>
<dbReference type="PANTHER" id="PTHR43706">
    <property type="entry name" value="NADH DEHYDROGENASE"/>
    <property type="match status" value="1"/>
</dbReference>
<keyword evidence="6" id="KW-0285">Flavoprotein</keyword>
<evidence type="ECO:0000256" key="17">
    <source>
        <dbReference type="ARBA" id="ARBA00049010"/>
    </source>
</evidence>
<dbReference type="InterPro" id="IPR036188">
    <property type="entry name" value="FAD/NAD-bd_sf"/>
</dbReference>
<comment type="similarity">
    <text evidence="4">Belongs to the NADH dehydrogenase family.</text>
</comment>
<evidence type="ECO:0000256" key="5">
    <source>
        <dbReference type="ARBA" id="ARBA00012637"/>
    </source>
</evidence>
<evidence type="ECO:0000313" key="22">
    <source>
        <dbReference type="EMBL" id="VVA23534.1"/>
    </source>
</evidence>
<name>A0A5E4F623_PRUDU</name>
<dbReference type="InterPro" id="IPR054585">
    <property type="entry name" value="NDH2-like_C"/>
</dbReference>
<evidence type="ECO:0000256" key="8">
    <source>
        <dbReference type="ARBA" id="ARBA00022827"/>
    </source>
</evidence>
<dbReference type="Pfam" id="PF22366">
    <property type="entry name" value="NDH2_C"/>
    <property type="match status" value="1"/>
</dbReference>
<evidence type="ECO:0000256" key="4">
    <source>
        <dbReference type="ARBA" id="ARBA00005272"/>
    </source>
</evidence>
<dbReference type="Proteomes" id="UP000327085">
    <property type="component" value="Chromosome 4"/>
</dbReference>
<dbReference type="FunFam" id="3.50.50.100:FF:000009">
    <property type="entry name" value="Internal alternative NAD(P)H-ubiquinone oxidoreductase A1, mitochondrial"/>
    <property type="match status" value="1"/>
</dbReference>
<evidence type="ECO:0000313" key="23">
    <source>
        <dbReference type="Proteomes" id="UP000327085"/>
    </source>
</evidence>
<evidence type="ECO:0000256" key="18">
    <source>
        <dbReference type="ARBA" id="ARBA00055996"/>
    </source>
</evidence>
<accession>A0A5E4F623</accession>
<comment type="cofactor">
    <cofactor evidence="1">
        <name>FAD</name>
        <dbReference type="ChEBI" id="CHEBI:57692"/>
    </cofactor>
</comment>
<keyword evidence="7" id="KW-0999">Mitochondrion inner membrane</keyword>
<dbReference type="GO" id="GO:0050136">
    <property type="term" value="F:NADH dehydrogenase (quinone) (non-electrogenic) activity"/>
    <property type="evidence" value="ECO:0007669"/>
    <property type="project" value="UniProtKB-EC"/>
</dbReference>
<evidence type="ECO:0000256" key="2">
    <source>
        <dbReference type="ARBA" id="ARBA00004275"/>
    </source>
</evidence>
<evidence type="ECO:0000256" key="13">
    <source>
        <dbReference type="ARBA" id="ARBA00023128"/>
    </source>
</evidence>
<gene>
    <name evidence="22" type="ORF">ALMOND_2B001843</name>
</gene>
<dbReference type="SUPFAM" id="SSF51905">
    <property type="entry name" value="FAD/NAD(P)-binding domain"/>
    <property type="match status" value="2"/>
</dbReference>
<evidence type="ECO:0000256" key="10">
    <source>
        <dbReference type="ARBA" id="ARBA00022946"/>
    </source>
</evidence>
<dbReference type="Gene3D" id="3.50.50.100">
    <property type="match status" value="1"/>
</dbReference>
<dbReference type="InterPro" id="IPR023753">
    <property type="entry name" value="FAD/NAD-binding_dom"/>
</dbReference>
<evidence type="ECO:0000256" key="14">
    <source>
        <dbReference type="ARBA" id="ARBA00023136"/>
    </source>
</evidence>
<evidence type="ECO:0000256" key="7">
    <source>
        <dbReference type="ARBA" id="ARBA00022792"/>
    </source>
</evidence>
<evidence type="ECO:0000256" key="1">
    <source>
        <dbReference type="ARBA" id="ARBA00001974"/>
    </source>
</evidence>
<dbReference type="AlphaFoldDB" id="A0A5E4F623"/>
<feature type="domain" description="FAD/NAD(P)-binding" evidence="20">
    <location>
        <begin position="114"/>
        <end position="445"/>
    </location>
</feature>
<proteinExistence type="inferred from homology"/>
<evidence type="ECO:0000256" key="12">
    <source>
        <dbReference type="ARBA" id="ARBA00023027"/>
    </source>
</evidence>